<dbReference type="AlphaFoldDB" id="A0ABD4T0F4"/>
<dbReference type="InterPro" id="IPR038607">
    <property type="entry name" value="PhoD-like_sf"/>
</dbReference>
<accession>A0ABD4T0F4</accession>
<comment type="caution">
    <text evidence="1">The sequence shown here is derived from an EMBL/GenBank/DDBJ whole genome shotgun (WGS) entry which is preliminary data.</text>
</comment>
<protein>
    <submittedName>
        <fullName evidence="1">PhoD-like phosphatase</fullName>
    </submittedName>
</protein>
<dbReference type="PANTHER" id="PTHR37031">
    <property type="entry name" value="METALLOPHOSPHATASE BINDING DOMAIN PROTEIN"/>
    <property type="match status" value="1"/>
</dbReference>
<organism evidence="1 2">
    <name type="scientific">Lyngbya confervoides BDU141951</name>
    <dbReference type="NCBI Taxonomy" id="1574623"/>
    <lineage>
        <taxon>Bacteria</taxon>
        <taxon>Bacillati</taxon>
        <taxon>Cyanobacteriota</taxon>
        <taxon>Cyanophyceae</taxon>
        <taxon>Oscillatoriophycideae</taxon>
        <taxon>Oscillatoriales</taxon>
        <taxon>Microcoleaceae</taxon>
        <taxon>Lyngbya</taxon>
    </lineage>
</organism>
<keyword evidence="2" id="KW-1185">Reference proteome</keyword>
<dbReference type="PANTHER" id="PTHR37031:SF2">
    <property type="entry name" value="PHOD-LIKE PHOSPHATASE METALLOPHOSPHATASE DOMAIN-CONTAINING PROTEIN"/>
    <property type="match status" value="1"/>
</dbReference>
<proteinExistence type="predicted"/>
<dbReference type="Gene3D" id="3.60.21.70">
    <property type="entry name" value="PhoD-like phosphatase"/>
    <property type="match status" value="1"/>
</dbReference>
<name>A0ABD4T0F4_9CYAN</name>
<dbReference type="Proteomes" id="UP000031561">
    <property type="component" value="Unassembled WGS sequence"/>
</dbReference>
<dbReference type="RefSeq" id="WP_166280070.1">
    <property type="nucleotide sequence ID" value="NZ_JTHE03000023.1"/>
</dbReference>
<dbReference type="EMBL" id="JTHE03000023">
    <property type="protein sequence ID" value="MCM1981900.1"/>
    <property type="molecule type" value="Genomic_DNA"/>
</dbReference>
<sequence length="793" mass="89474">MARKRYFGDRLAEIPFLLAGPILRQVNVTSVTVWFAARQGVAGTLSVYPTGDGGTKLGPPILLGYGQTIQVGSALYLCALTATGDDPLQAGQLYAYDLALDGNDVHVDSLAQYFTGSDSVSYFNHGLPTFVLPPREVKDLKIAHGSCRKPHGQGQDSLPLLDQLLARHAATPQDRVQQLFFTGDQIYGDDVADALLWVATDVGDMLLGWTEALPIQDRNADSQDEETVYESYALRPGVRSDIAEHQAGLTATLGKGEERANSHFFTFAEYLAAYLLVWSPALWPQQFPAKAEIRGQVRVIDRWSQDVEILQSFVAMLPQVRRALANVATYMICDDHDISDDWYLNREWCERVLAKPLGYRVVFNGLMAYALCQAWGNTPEQFLPGQPGEKLLAAIERWSNSHGEDQAAAQAIARYLGMPDQTVGEWFCRDQDVKILNRHPDALRWHFWVRSCGHEVLVLDTRTWRGYPEGKGIAPPMLLSPSAFEEQLERPLSQSANPPPLTFVVLPTNLVALTVVDWVQEWDWCRDRVFTHDVGDSWNFHEVAFTRLLLTLSRYRQRLIILSGDIHYSCAVQMQVWPQFGKALSHPQSQHQAPCTLVQLTSSAIKNAETSTHVIHTKLKSLLPEPSEDWLGWRSPPTLLEVVVQDGYSSRRVKSLPAEGPYWCPTQRFWSSHGNDWIAWRLLPAPGSSPPDWRYRLRWLRRQAAVTTPFQLPERPQVSSLSWIWSNRWFQEGPEVIGHNNFCQVSFQIEAGELRVVQDSYWLAPWHPGQVVSSRFCASIGNQTEQPLPSRDE</sequence>
<evidence type="ECO:0000313" key="2">
    <source>
        <dbReference type="Proteomes" id="UP000031561"/>
    </source>
</evidence>
<evidence type="ECO:0000313" key="1">
    <source>
        <dbReference type="EMBL" id="MCM1981900.1"/>
    </source>
</evidence>
<gene>
    <name evidence="1" type="ORF">QQ91_0003515</name>
</gene>
<reference evidence="1 2" key="1">
    <citation type="journal article" date="2015" name="Genome Announc.">
        <title>Draft Genome Sequence of Filamentous Marine Cyanobacterium Lyngbya confervoides Strain BDU141951.</title>
        <authorList>
            <person name="Chandrababunaidu M.M."/>
            <person name="Sen D."/>
            <person name="Tripathy S."/>
        </authorList>
    </citation>
    <scope>NUCLEOTIDE SEQUENCE [LARGE SCALE GENOMIC DNA]</scope>
    <source>
        <strain evidence="1 2">BDU141951</strain>
    </source>
</reference>